<evidence type="ECO:0000256" key="6">
    <source>
        <dbReference type="RuleBase" id="RU368015"/>
    </source>
</evidence>
<keyword evidence="5 6" id="KW-0472">Membrane</keyword>
<dbReference type="InterPro" id="IPR030182">
    <property type="entry name" value="PUP_plant"/>
</dbReference>
<evidence type="ECO:0000256" key="4">
    <source>
        <dbReference type="ARBA" id="ARBA00022989"/>
    </source>
</evidence>
<sequence>MEKLAHHRPQELQLHIVGDAENKGENSSHPTSIINNNQATITPQTKNFWWWIRVALCSFFVLSGQSVGTLIGRLYYNKGGNNKWLVTLVPLVGIPILLLLYLIPTPRNPSNPHMETRPHPHPQAQSQSHSQSPSLKRLALVYLSLGIILALHCYLCSLGLLYLPVSTYFLVRSSQLVFSALFSFFLNAQKFTPYITNSLVLLTISSTLLVCQSNLEDTKGVSKVKYALGFVCTIGASVAYGLLLSLTQFFFRRVIKKETFRAVLDMLVCQSLVASVIIMVGLFGSGEWEHLGREMNGYELGKVRYVMNLVGIAVAWQVFRIGMMGLILDVSSLFSNSISAVGLPIVPIFAAVFFGERMDGGFASYVYQHYLDDTKLKSQWNSVGGDEVSVRSPPNASTARVVDD</sequence>
<evidence type="ECO:0000256" key="2">
    <source>
        <dbReference type="ARBA" id="ARBA00022448"/>
    </source>
</evidence>
<evidence type="ECO:0000256" key="1">
    <source>
        <dbReference type="ARBA" id="ARBA00006213"/>
    </source>
</evidence>
<keyword evidence="4 6" id="KW-1133">Transmembrane helix</keyword>
<dbReference type="EMBL" id="JBJKBG010000004">
    <property type="protein sequence ID" value="KAL3741554.1"/>
    <property type="molecule type" value="Genomic_DNA"/>
</dbReference>
<keyword evidence="9" id="KW-1185">Reference proteome</keyword>
<evidence type="ECO:0000256" key="3">
    <source>
        <dbReference type="ARBA" id="ARBA00022692"/>
    </source>
</evidence>
<evidence type="ECO:0000256" key="5">
    <source>
        <dbReference type="ARBA" id="ARBA00023136"/>
    </source>
</evidence>
<feature type="transmembrane region" description="Helical" evidence="6">
    <location>
        <begin position="169"/>
        <end position="188"/>
    </location>
</feature>
<comment type="caution">
    <text evidence="6">Lacks conserved residue(s) required for the propagation of feature annotation.</text>
</comment>
<accession>A0ABD3KTF2</accession>
<dbReference type="GO" id="GO:0015211">
    <property type="term" value="F:purine nucleoside transmembrane transporter activity"/>
    <property type="evidence" value="ECO:0007669"/>
    <property type="project" value="UniProtKB-UniRule"/>
</dbReference>
<protein>
    <recommendedName>
        <fullName evidence="6">Probable purine permease</fullName>
    </recommendedName>
</protein>
<reference evidence="8 9" key="1">
    <citation type="submission" date="2024-11" db="EMBL/GenBank/DDBJ databases">
        <title>Chromosome-level genome assembly of Eucalyptus globulus Labill. provides insights into its genome evolution.</title>
        <authorList>
            <person name="Li X."/>
        </authorList>
    </citation>
    <scope>NUCLEOTIDE SEQUENCE [LARGE SCALE GENOMIC DNA]</scope>
    <source>
        <strain evidence="8">CL2024</strain>
        <tissue evidence="8">Fresh tender leaves</tissue>
    </source>
</reference>
<comment type="caution">
    <text evidence="8">The sequence shown here is derived from an EMBL/GenBank/DDBJ whole genome shotgun (WGS) entry which is preliminary data.</text>
</comment>
<feature type="transmembrane region" description="Helical" evidence="6">
    <location>
        <begin position="305"/>
        <end position="327"/>
    </location>
</feature>
<dbReference type="GO" id="GO:0005345">
    <property type="term" value="F:purine nucleobase transmembrane transporter activity"/>
    <property type="evidence" value="ECO:0007669"/>
    <property type="project" value="UniProtKB-UniRule"/>
</dbReference>
<comment type="similarity">
    <text evidence="1 6">Belongs to the purine permeases (TC 2.A.7.14) family.</text>
</comment>
<feature type="transmembrane region" description="Helical" evidence="6">
    <location>
        <begin position="263"/>
        <end position="284"/>
    </location>
</feature>
<dbReference type="Pfam" id="PF16913">
    <property type="entry name" value="PUNUT"/>
    <property type="match status" value="1"/>
</dbReference>
<feature type="transmembrane region" description="Helical" evidence="6">
    <location>
        <begin position="333"/>
        <end position="354"/>
    </location>
</feature>
<dbReference type="GO" id="GO:0016020">
    <property type="term" value="C:membrane"/>
    <property type="evidence" value="ECO:0007669"/>
    <property type="project" value="UniProtKB-SubCell"/>
</dbReference>
<feature type="transmembrane region" description="Helical" evidence="6">
    <location>
        <begin position="84"/>
        <end position="103"/>
    </location>
</feature>
<organism evidence="8 9">
    <name type="scientific">Eucalyptus globulus</name>
    <name type="common">Tasmanian blue gum</name>
    <dbReference type="NCBI Taxonomy" id="34317"/>
    <lineage>
        <taxon>Eukaryota</taxon>
        <taxon>Viridiplantae</taxon>
        <taxon>Streptophyta</taxon>
        <taxon>Embryophyta</taxon>
        <taxon>Tracheophyta</taxon>
        <taxon>Spermatophyta</taxon>
        <taxon>Magnoliopsida</taxon>
        <taxon>eudicotyledons</taxon>
        <taxon>Gunneridae</taxon>
        <taxon>Pentapetalae</taxon>
        <taxon>rosids</taxon>
        <taxon>malvids</taxon>
        <taxon>Myrtales</taxon>
        <taxon>Myrtaceae</taxon>
        <taxon>Myrtoideae</taxon>
        <taxon>Eucalypteae</taxon>
        <taxon>Eucalyptus</taxon>
    </lineage>
</organism>
<dbReference type="PANTHER" id="PTHR31376">
    <property type="entry name" value="OS09G0467300 PROTEIN-RELATED"/>
    <property type="match status" value="1"/>
</dbReference>
<dbReference type="PANTHER" id="PTHR31376:SF17">
    <property type="entry name" value="PURINE PERMEASE 21-RELATED"/>
    <property type="match status" value="1"/>
</dbReference>
<comment type="subcellular location">
    <subcellularLocation>
        <location evidence="6">Membrane</location>
        <topology evidence="6">Multi-pass membrane protein</topology>
    </subcellularLocation>
</comment>
<feature type="region of interest" description="Disordered" evidence="7">
    <location>
        <begin position="110"/>
        <end position="130"/>
    </location>
</feature>
<proteinExistence type="inferred from homology"/>
<keyword evidence="2 6" id="KW-0813">Transport</keyword>
<dbReference type="AlphaFoldDB" id="A0ABD3KTF2"/>
<feature type="transmembrane region" description="Helical" evidence="6">
    <location>
        <begin position="194"/>
        <end position="215"/>
    </location>
</feature>
<gene>
    <name evidence="8" type="ORF">ACJRO7_017078</name>
</gene>
<feature type="transmembrane region" description="Helical" evidence="6">
    <location>
        <begin position="139"/>
        <end position="162"/>
    </location>
</feature>
<evidence type="ECO:0000256" key="7">
    <source>
        <dbReference type="SAM" id="MobiDB-lite"/>
    </source>
</evidence>
<dbReference type="Proteomes" id="UP001634007">
    <property type="component" value="Unassembled WGS sequence"/>
</dbReference>
<evidence type="ECO:0000313" key="8">
    <source>
        <dbReference type="EMBL" id="KAL3741554.1"/>
    </source>
</evidence>
<feature type="transmembrane region" description="Helical" evidence="6">
    <location>
        <begin position="48"/>
        <end position="72"/>
    </location>
</feature>
<keyword evidence="3 6" id="KW-0812">Transmembrane</keyword>
<name>A0ABD3KTF2_EUCGL</name>
<feature type="transmembrane region" description="Helical" evidence="6">
    <location>
        <begin position="227"/>
        <end position="251"/>
    </location>
</feature>
<evidence type="ECO:0000313" key="9">
    <source>
        <dbReference type="Proteomes" id="UP001634007"/>
    </source>
</evidence>